<proteinExistence type="predicted"/>
<protein>
    <submittedName>
        <fullName evidence="2 3">Uncharacterized protein</fullName>
    </submittedName>
</protein>
<dbReference type="Proteomes" id="UP000006727">
    <property type="component" value="Chromosome 8"/>
</dbReference>
<evidence type="ECO:0000313" key="2">
    <source>
        <dbReference type="EMBL" id="PNR49600.1"/>
    </source>
</evidence>
<keyword evidence="1" id="KW-0472">Membrane</keyword>
<name>A0A2K1K742_PHYPA</name>
<reference evidence="2 4" key="2">
    <citation type="journal article" date="2018" name="Plant J.">
        <title>The Physcomitrella patens chromosome-scale assembly reveals moss genome structure and evolution.</title>
        <authorList>
            <person name="Lang D."/>
            <person name="Ullrich K.K."/>
            <person name="Murat F."/>
            <person name="Fuchs J."/>
            <person name="Jenkins J."/>
            <person name="Haas F.B."/>
            <person name="Piednoel M."/>
            <person name="Gundlach H."/>
            <person name="Van Bel M."/>
            <person name="Meyberg R."/>
            <person name="Vives C."/>
            <person name="Morata J."/>
            <person name="Symeonidi A."/>
            <person name="Hiss M."/>
            <person name="Muchero W."/>
            <person name="Kamisugi Y."/>
            <person name="Saleh O."/>
            <person name="Blanc G."/>
            <person name="Decker E.L."/>
            <person name="van Gessel N."/>
            <person name="Grimwood J."/>
            <person name="Hayes R.D."/>
            <person name="Graham S.W."/>
            <person name="Gunter L.E."/>
            <person name="McDaniel S.F."/>
            <person name="Hoernstein S.N.W."/>
            <person name="Larsson A."/>
            <person name="Li F.W."/>
            <person name="Perroud P.F."/>
            <person name="Phillips J."/>
            <person name="Ranjan P."/>
            <person name="Rokshar D.S."/>
            <person name="Rothfels C.J."/>
            <person name="Schneider L."/>
            <person name="Shu S."/>
            <person name="Stevenson D.W."/>
            <person name="Thummler F."/>
            <person name="Tillich M."/>
            <person name="Villarreal Aguilar J.C."/>
            <person name="Widiez T."/>
            <person name="Wong G.K."/>
            <person name="Wymore A."/>
            <person name="Zhang Y."/>
            <person name="Zimmer A.D."/>
            <person name="Quatrano R.S."/>
            <person name="Mayer K.F.X."/>
            <person name="Goodstein D."/>
            <person name="Casacuberta J.M."/>
            <person name="Vandepoele K."/>
            <person name="Reski R."/>
            <person name="Cuming A.C."/>
            <person name="Tuskan G.A."/>
            <person name="Maumus F."/>
            <person name="Salse J."/>
            <person name="Schmutz J."/>
            <person name="Rensing S.A."/>
        </authorList>
    </citation>
    <scope>NUCLEOTIDE SEQUENCE [LARGE SCALE GENOMIC DNA]</scope>
    <source>
        <strain evidence="3 4">cv. Gransden 2004</strain>
    </source>
</reference>
<dbReference type="EMBL" id="ABEU02000008">
    <property type="protein sequence ID" value="PNR49600.1"/>
    <property type="molecule type" value="Genomic_DNA"/>
</dbReference>
<evidence type="ECO:0000313" key="3">
    <source>
        <dbReference type="EnsemblPlants" id="Pp3c8_13810V3.1"/>
    </source>
</evidence>
<keyword evidence="1" id="KW-0812">Transmembrane</keyword>
<reference evidence="2 4" key="1">
    <citation type="journal article" date="2008" name="Science">
        <title>The Physcomitrella genome reveals evolutionary insights into the conquest of land by plants.</title>
        <authorList>
            <person name="Rensing S."/>
            <person name="Lang D."/>
            <person name="Zimmer A."/>
            <person name="Terry A."/>
            <person name="Salamov A."/>
            <person name="Shapiro H."/>
            <person name="Nishiyama T."/>
            <person name="Perroud P.-F."/>
            <person name="Lindquist E."/>
            <person name="Kamisugi Y."/>
            <person name="Tanahashi T."/>
            <person name="Sakakibara K."/>
            <person name="Fujita T."/>
            <person name="Oishi K."/>
            <person name="Shin-I T."/>
            <person name="Kuroki Y."/>
            <person name="Toyoda A."/>
            <person name="Suzuki Y."/>
            <person name="Hashimoto A."/>
            <person name="Yamaguchi K."/>
            <person name="Sugano A."/>
            <person name="Kohara Y."/>
            <person name="Fujiyama A."/>
            <person name="Anterola A."/>
            <person name="Aoki S."/>
            <person name="Ashton N."/>
            <person name="Barbazuk W.B."/>
            <person name="Barker E."/>
            <person name="Bennetzen J."/>
            <person name="Bezanilla M."/>
            <person name="Blankenship R."/>
            <person name="Cho S.H."/>
            <person name="Dutcher S."/>
            <person name="Estelle M."/>
            <person name="Fawcett J.A."/>
            <person name="Gundlach H."/>
            <person name="Hanada K."/>
            <person name="Heyl A."/>
            <person name="Hicks K.A."/>
            <person name="Hugh J."/>
            <person name="Lohr M."/>
            <person name="Mayer K."/>
            <person name="Melkozernov A."/>
            <person name="Murata T."/>
            <person name="Nelson D."/>
            <person name="Pils B."/>
            <person name="Prigge M."/>
            <person name="Reiss B."/>
            <person name="Renner T."/>
            <person name="Rombauts S."/>
            <person name="Rushton P."/>
            <person name="Sanderfoot A."/>
            <person name="Schween G."/>
            <person name="Shiu S.-H."/>
            <person name="Stueber K."/>
            <person name="Theodoulou F.L."/>
            <person name="Tu H."/>
            <person name="Van de Peer Y."/>
            <person name="Verrier P.J."/>
            <person name="Waters E."/>
            <person name="Wood A."/>
            <person name="Yang L."/>
            <person name="Cove D."/>
            <person name="Cuming A."/>
            <person name="Hasebe M."/>
            <person name="Lucas S."/>
            <person name="Mishler D.B."/>
            <person name="Reski R."/>
            <person name="Grigoriev I."/>
            <person name="Quatrano R.S."/>
            <person name="Boore J.L."/>
        </authorList>
    </citation>
    <scope>NUCLEOTIDE SEQUENCE [LARGE SCALE GENOMIC DNA]</scope>
    <source>
        <strain evidence="3 4">cv. Gransden 2004</strain>
    </source>
</reference>
<dbReference type="Gramene" id="Pp3c8_13810V3.1">
    <property type="protein sequence ID" value="Pp3c8_13810V3.1"/>
    <property type="gene ID" value="Pp3c8_13810"/>
</dbReference>
<evidence type="ECO:0000256" key="1">
    <source>
        <dbReference type="SAM" id="Phobius"/>
    </source>
</evidence>
<dbReference type="AlphaFoldDB" id="A0A2K1K742"/>
<sequence>MAGAVDLLYLMAFEASKKVLVLKCLLSGDRCDWVGIVPLGLLVLAFMLWICSTDKSTWRSVLELAWAGGKPSGEKAEGQLHYCLLRPALTPLTHLILEYATPFWKSLGYVESSSLILYLRCFHKLD</sequence>
<keyword evidence="4" id="KW-1185">Reference proteome</keyword>
<evidence type="ECO:0000313" key="4">
    <source>
        <dbReference type="Proteomes" id="UP000006727"/>
    </source>
</evidence>
<keyword evidence="1" id="KW-1133">Transmembrane helix</keyword>
<organism evidence="2">
    <name type="scientific">Physcomitrium patens</name>
    <name type="common">Spreading-leaved earth moss</name>
    <name type="synonym">Physcomitrella patens</name>
    <dbReference type="NCBI Taxonomy" id="3218"/>
    <lineage>
        <taxon>Eukaryota</taxon>
        <taxon>Viridiplantae</taxon>
        <taxon>Streptophyta</taxon>
        <taxon>Embryophyta</taxon>
        <taxon>Bryophyta</taxon>
        <taxon>Bryophytina</taxon>
        <taxon>Bryopsida</taxon>
        <taxon>Funariidae</taxon>
        <taxon>Funariales</taxon>
        <taxon>Funariaceae</taxon>
        <taxon>Physcomitrium</taxon>
    </lineage>
</organism>
<gene>
    <name evidence="3" type="primary">LOC112286025</name>
    <name evidence="2" type="ORF">PHYPA_011496</name>
</gene>
<reference evidence="3" key="3">
    <citation type="submission" date="2020-12" db="UniProtKB">
        <authorList>
            <consortium name="EnsemblPlants"/>
        </authorList>
    </citation>
    <scope>IDENTIFICATION</scope>
</reference>
<dbReference type="EnsemblPlants" id="Pp3c8_13810V3.1">
    <property type="protein sequence ID" value="Pp3c8_13810V3.1"/>
    <property type="gene ID" value="Pp3c8_13810"/>
</dbReference>
<accession>A0A2K1K742</accession>
<dbReference type="PaxDb" id="3218-PP1S184_117V6.1"/>
<feature type="transmembrane region" description="Helical" evidence="1">
    <location>
        <begin position="33"/>
        <end position="51"/>
    </location>
</feature>